<sequence length="114" mass="12576">MSDIDKHDNLGAKKDEEIDICVNSKDDSVTKRPASEVSEDARSIVSLNEGRAIASLQEEQKTIMGEKTPPPTHENPVNPQAQFKASLQEEQETKIGMTTSPPNEEITTPTQKFP</sequence>
<feature type="compositionally biased region" description="Polar residues" evidence="1">
    <location>
        <begin position="96"/>
        <end position="114"/>
    </location>
</feature>
<organism evidence="2 3">
    <name type="scientific">Paramuricea clavata</name>
    <name type="common">Red gorgonian</name>
    <name type="synonym">Violescent sea-whip</name>
    <dbReference type="NCBI Taxonomy" id="317549"/>
    <lineage>
        <taxon>Eukaryota</taxon>
        <taxon>Metazoa</taxon>
        <taxon>Cnidaria</taxon>
        <taxon>Anthozoa</taxon>
        <taxon>Octocorallia</taxon>
        <taxon>Malacalcyonacea</taxon>
        <taxon>Plexauridae</taxon>
        <taxon>Paramuricea</taxon>
    </lineage>
</organism>
<evidence type="ECO:0000313" key="3">
    <source>
        <dbReference type="Proteomes" id="UP001152795"/>
    </source>
</evidence>
<gene>
    <name evidence="2" type="ORF">PACLA_8A062031</name>
</gene>
<accession>A0A6S7LT48</accession>
<keyword evidence="3" id="KW-1185">Reference proteome</keyword>
<dbReference type="Proteomes" id="UP001152795">
    <property type="component" value="Unassembled WGS sequence"/>
</dbReference>
<dbReference type="AlphaFoldDB" id="A0A6S7LT48"/>
<protein>
    <submittedName>
        <fullName evidence="2">Uncharacterized protein</fullName>
    </submittedName>
</protein>
<comment type="caution">
    <text evidence="2">The sequence shown here is derived from an EMBL/GenBank/DDBJ whole genome shotgun (WGS) entry which is preliminary data.</text>
</comment>
<dbReference type="EMBL" id="CACRXK020032956">
    <property type="protein sequence ID" value="CAB4043712.1"/>
    <property type="molecule type" value="Genomic_DNA"/>
</dbReference>
<reference evidence="2" key="1">
    <citation type="submission" date="2020-04" db="EMBL/GenBank/DDBJ databases">
        <authorList>
            <person name="Alioto T."/>
            <person name="Alioto T."/>
            <person name="Gomez Garrido J."/>
        </authorList>
    </citation>
    <scope>NUCLEOTIDE SEQUENCE</scope>
    <source>
        <strain evidence="2">A484AB</strain>
    </source>
</reference>
<name>A0A6S7LT48_PARCT</name>
<proteinExistence type="predicted"/>
<feature type="non-terminal residue" evidence="2">
    <location>
        <position position="114"/>
    </location>
</feature>
<evidence type="ECO:0000256" key="1">
    <source>
        <dbReference type="SAM" id="MobiDB-lite"/>
    </source>
</evidence>
<feature type="region of interest" description="Disordered" evidence="1">
    <location>
        <begin position="86"/>
        <end position="114"/>
    </location>
</feature>
<evidence type="ECO:0000313" key="2">
    <source>
        <dbReference type="EMBL" id="CAB4043712.1"/>
    </source>
</evidence>